<dbReference type="Pfam" id="PF00291">
    <property type="entry name" value="PALP"/>
    <property type="match status" value="1"/>
</dbReference>
<protein>
    <recommendedName>
        <fullName evidence="1">Tryptophan synthase beta chain-like PALP domain-containing protein</fullName>
    </recommendedName>
</protein>
<dbReference type="SUPFAM" id="SSF53686">
    <property type="entry name" value="Tryptophan synthase beta subunit-like PLP-dependent enzymes"/>
    <property type="match status" value="1"/>
</dbReference>
<dbReference type="InterPro" id="IPR001926">
    <property type="entry name" value="TrpB-like_PALP"/>
</dbReference>
<dbReference type="Proteomes" id="UP000660262">
    <property type="component" value="Unassembled WGS sequence"/>
</dbReference>
<dbReference type="InterPro" id="IPR050214">
    <property type="entry name" value="Cys_Synth/Cystath_Beta-Synth"/>
</dbReference>
<dbReference type="EMBL" id="BNJQ01000004">
    <property type="protein sequence ID" value="GHP02946.1"/>
    <property type="molecule type" value="Genomic_DNA"/>
</dbReference>
<accession>A0A830H6U5</accession>
<feature type="domain" description="Tryptophan synthase beta chain-like PALP" evidence="1">
    <location>
        <begin position="26"/>
        <end position="343"/>
    </location>
</feature>
<comment type="caution">
    <text evidence="2">The sequence shown here is derived from an EMBL/GenBank/DDBJ whole genome shotgun (WGS) entry which is preliminary data.</text>
</comment>
<proteinExistence type="predicted"/>
<name>A0A830H6U5_9CHLO</name>
<dbReference type="PANTHER" id="PTHR10314">
    <property type="entry name" value="CYSTATHIONINE BETA-SYNTHASE"/>
    <property type="match status" value="1"/>
</dbReference>
<dbReference type="OrthoDB" id="10259545at2759"/>
<dbReference type="AlphaFoldDB" id="A0A830H6U5"/>
<sequence length="370" mass="38581">MFRGTLTKRDDGNLPPPAHGAISAARLTRLVLLKGPSQKSGALVYAKAEFQSPGGSVKDRLAAAAANLAGPGGLAEGTSGSTGISLAMACASANVPCHVFLPDDAAAEKHALLRALGANVVALKPVAITHPDHYVNAARRRCTLAANNDDKPIFVDQFETTLNYRTHERITAPELAKQLEQLGHPYGVPHAFVCGCGTGGTMAGMSRYFKRRAAAARVPPPLCVVADPQGSALVNLVRRGVLYGDNDAEGRRVKHPVDTVVEGVGIGRLTANFAKRSSCVTEAVRVTDREAADAAHRLLVSDGLLIGSSSAVNVAAAEVVASRLAEQARLANAPTPVVVTILCDHGARHLSKFQCATYMSKIGLPSAGAR</sequence>
<keyword evidence="3" id="KW-1185">Reference proteome</keyword>
<dbReference type="InterPro" id="IPR036052">
    <property type="entry name" value="TrpB-like_PALP_sf"/>
</dbReference>
<gene>
    <name evidence="2" type="ORF">PPROV_000170100</name>
</gene>
<evidence type="ECO:0000313" key="3">
    <source>
        <dbReference type="Proteomes" id="UP000660262"/>
    </source>
</evidence>
<evidence type="ECO:0000313" key="2">
    <source>
        <dbReference type="EMBL" id="GHP02946.1"/>
    </source>
</evidence>
<reference evidence="2" key="1">
    <citation type="submission" date="2020-10" db="EMBL/GenBank/DDBJ databases">
        <title>Unveiling of a novel bifunctional photoreceptor, Dualchrome1, isolated from a cosmopolitan green alga.</title>
        <authorList>
            <person name="Suzuki S."/>
            <person name="Kawachi M."/>
        </authorList>
    </citation>
    <scope>NUCLEOTIDE SEQUENCE</scope>
    <source>
        <strain evidence="2">NIES 2893</strain>
    </source>
</reference>
<evidence type="ECO:0000259" key="1">
    <source>
        <dbReference type="Pfam" id="PF00291"/>
    </source>
</evidence>
<organism evidence="2 3">
    <name type="scientific">Pycnococcus provasolii</name>
    <dbReference type="NCBI Taxonomy" id="41880"/>
    <lineage>
        <taxon>Eukaryota</taxon>
        <taxon>Viridiplantae</taxon>
        <taxon>Chlorophyta</taxon>
        <taxon>Pseudoscourfieldiophyceae</taxon>
        <taxon>Pseudoscourfieldiales</taxon>
        <taxon>Pycnococcaceae</taxon>
        <taxon>Pycnococcus</taxon>
    </lineage>
</organism>
<dbReference type="Gene3D" id="3.40.50.1100">
    <property type="match status" value="2"/>
</dbReference>